<evidence type="ECO:0000256" key="5">
    <source>
        <dbReference type="ARBA" id="ARBA00025933"/>
    </source>
</evidence>
<gene>
    <name evidence="12" type="primary">flgG</name>
    <name evidence="12" type="ORF">HH212_05210</name>
</gene>
<feature type="domain" description="Flagellar basal-body/hook protein C-terminal" evidence="10">
    <location>
        <begin position="213"/>
        <end position="258"/>
    </location>
</feature>
<evidence type="ECO:0000313" key="12">
    <source>
        <dbReference type="EMBL" id="QJD99494.1"/>
    </source>
</evidence>
<evidence type="ECO:0000259" key="10">
    <source>
        <dbReference type="Pfam" id="PF06429"/>
    </source>
</evidence>
<evidence type="ECO:0000256" key="1">
    <source>
        <dbReference type="ARBA" id="ARBA00004117"/>
    </source>
</evidence>
<dbReference type="AlphaFoldDB" id="A0A7Z2VV56"/>
<feature type="domain" description="Flagellar basal body rod protein N-terminal" evidence="9">
    <location>
        <begin position="5"/>
        <end position="35"/>
    </location>
</feature>
<evidence type="ECO:0000256" key="8">
    <source>
        <dbReference type="RuleBase" id="RU362116"/>
    </source>
</evidence>
<evidence type="ECO:0000256" key="3">
    <source>
        <dbReference type="ARBA" id="ARBA00017948"/>
    </source>
</evidence>
<evidence type="ECO:0000256" key="4">
    <source>
        <dbReference type="ARBA" id="ARBA00023143"/>
    </source>
</evidence>
<dbReference type="GO" id="GO:0071978">
    <property type="term" value="P:bacterial-type flagellum-dependent swarming motility"/>
    <property type="evidence" value="ECO:0007669"/>
    <property type="project" value="TreeGrafter"/>
</dbReference>
<sequence length="260" mass="27159">MNDSMYIAATGMVAHQKSVDAIANNMANISTQGYKKSRVNFEDLVYRGLAAAANPDAANGAPALLSGSGVGIAALTKSFTQGELKKTDAMFDVAIQGDGFMEVTLADGSLQYTRGGALTVNQDGLLATAGGLPLRPAVRVGTDVRQLTVQADGIVMAQSDSQSSAIEVGRIELAHFADASGLTPLGTNLYKATERSGDAIYGQPGEGPFGTLAQGYQESSNVNIVQEMVDLMVAQRAYESSVKVIQASDEMLAMGNNLRK</sequence>
<evidence type="ECO:0000259" key="9">
    <source>
        <dbReference type="Pfam" id="PF00460"/>
    </source>
</evidence>
<dbReference type="PANTHER" id="PTHR30435:SF19">
    <property type="entry name" value="FLAGELLAR BASAL-BODY ROD PROTEIN FLGG"/>
    <property type="match status" value="1"/>
</dbReference>
<name>A0A7Z2VV56_9BURK</name>
<dbReference type="Pfam" id="PF06429">
    <property type="entry name" value="Flg_bbr_C"/>
    <property type="match status" value="1"/>
</dbReference>
<dbReference type="InterPro" id="IPR019776">
    <property type="entry name" value="Flagellar_basal_body_rod_CS"/>
</dbReference>
<evidence type="ECO:0000256" key="2">
    <source>
        <dbReference type="ARBA" id="ARBA00009677"/>
    </source>
</evidence>
<dbReference type="RefSeq" id="WP_169434389.1">
    <property type="nucleotide sequence ID" value="NZ_CP051685.1"/>
</dbReference>
<keyword evidence="13" id="KW-1185">Reference proteome</keyword>
<dbReference type="InterPro" id="IPR010930">
    <property type="entry name" value="Flg_bb/hook_C_dom"/>
</dbReference>
<proteinExistence type="inferred from homology"/>
<organism evidence="12 13">
    <name type="scientific">Massilia forsythiae</name>
    <dbReference type="NCBI Taxonomy" id="2728020"/>
    <lineage>
        <taxon>Bacteria</taxon>
        <taxon>Pseudomonadati</taxon>
        <taxon>Pseudomonadota</taxon>
        <taxon>Betaproteobacteria</taxon>
        <taxon>Burkholderiales</taxon>
        <taxon>Oxalobacteraceae</taxon>
        <taxon>Telluria group</taxon>
        <taxon>Massilia</taxon>
    </lineage>
</organism>
<keyword evidence="4 8" id="KW-0975">Bacterial flagellum</keyword>
<protein>
    <recommendedName>
        <fullName evidence="3 7">Flagellar basal-body rod protein FlgG</fullName>
    </recommendedName>
    <alternativeName>
        <fullName evidence="6 8">Distal rod protein</fullName>
    </alternativeName>
</protein>
<dbReference type="Pfam" id="PF00460">
    <property type="entry name" value="Flg_bb_rod"/>
    <property type="match status" value="1"/>
</dbReference>
<dbReference type="PROSITE" id="PS00588">
    <property type="entry name" value="FLAGELLA_BB_ROD"/>
    <property type="match status" value="1"/>
</dbReference>
<dbReference type="Proteomes" id="UP000502415">
    <property type="component" value="Chromosome"/>
</dbReference>
<dbReference type="InterPro" id="IPR053967">
    <property type="entry name" value="LlgE_F_G-like_D1"/>
</dbReference>
<evidence type="ECO:0000259" key="11">
    <source>
        <dbReference type="Pfam" id="PF22692"/>
    </source>
</evidence>
<accession>A0A7Z2VV56</accession>
<dbReference type="SUPFAM" id="SSF117143">
    <property type="entry name" value="Flagellar hook protein flgE"/>
    <property type="match status" value="1"/>
</dbReference>
<dbReference type="EMBL" id="CP051685">
    <property type="protein sequence ID" value="QJD99494.1"/>
    <property type="molecule type" value="Genomic_DNA"/>
</dbReference>
<dbReference type="InterPro" id="IPR037925">
    <property type="entry name" value="FlgE/F/G-like"/>
</dbReference>
<dbReference type="InterPro" id="IPR012834">
    <property type="entry name" value="FlgG_G_neg"/>
</dbReference>
<comment type="subcellular location">
    <subcellularLocation>
        <location evidence="1 8">Bacterial flagellum basal body</location>
    </subcellularLocation>
</comment>
<keyword evidence="12" id="KW-0966">Cell projection</keyword>
<reference evidence="12 13" key="1">
    <citation type="submission" date="2020-04" db="EMBL/GenBank/DDBJ databases">
        <title>Genome sequencing of novel species.</title>
        <authorList>
            <person name="Heo J."/>
            <person name="Kim S.-J."/>
            <person name="Kim J.-S."/>
            <person name="Hong S.-B."/>
            <person name="Kwon S.-W."/>
        </authorList>
    </citation>
    <scope>NUCLEOTIDE SEQUENCE [LARGE SCALE GENOMIC DNA]</scope>
    <source>
        <strain evidence="12 13">GN2-R2</strain>
    </source>
</reference>
<evidence type="ECO:0000313" key="13">
    <source>
        <dbReference type="Proteomes" id="UP000502415"/>
    </source>
</evidence>
<comment type="similarity">
    <text evidence="2 8">Belongs to the flagella basal body rod proteins family.</text>
</comment>
<evidence type="ECO:0000256" key="7">
    <source>
        <dbReference type="NCBIfam" id="TIGR02488"/>
    </source>
</evidence>
<dbReference type="Pfam" id="PF22692">
    <property type="entry name" value="LlgE_F_G_D1"/>
    <property type="match status" value="1"/>
</dbReference>
<feature type="domain" description="Flagellar hook protein FlgE/F/G-like D1" evidence="11">
    <location>
        <begin position="94"/>
        <end position="157"/>
    </location>
</feature>
<dbReference type="GO" id="GO:0009426">
    <property type="term" value="C:bacterial-type flagellum basal body, distal rod"/>
    <property type="evidence" value="ECO:0007669"/>
    <property type="project" value="UniProtKB-UniRule"/>
</dbReference>
<dbReference type="InterPro" id="IPR001444">
    <property type="entry name" value="Flag_bb_rod_N"/>
</dbReference>
<dbReference type="PANTHER" id="PTHR30435">
    <property type="entry name" value="FLAGELLAR PROTEIN"/>
    <property type="match status" value="1"/>
</dbReference>
<dbReference type="InterPro" id="IPR020013">
    <property type="entry name" value="Flagellar_FlgE/F/G"/>
</dbReference>
<dbReference type="NCBIfam" id="TIGR02488">
    <property type="entry name" value="flgG_G_neg"/>
    <property type="match status" value="1"/>
</dbReference>
<dbReference type="KEGG" id="mfy:HH212_05210"/>
<keyword evidence="12" id="KW-0282">Flagellum</keyword>
<evidence type="ECO:0000256" key="6">
    <source>
        <dbReference type="ARBA" id="ARBA00032912"/>
    </source>
</evidence>
<comment type="subunit">
    <text evidence="5 8">The basal body constitutes a major portion of the flagellar organelle and consists of four rings (L,P,S, and M) mounted on a central rod. The rod consists of about 26 subunits of FlgG in the distal portion, and FlgB, FlgC and FlgF are thought to build up the proximal portion of the rod with about 6 subunits each.</text>
</comment>
<keyword evidence="12" id="KW-0969">Cilium</keyword>
<dbReference type="NCBIfam" id="TIGR03506">
    <property type="entry name" value="FlgEFG_subfam"/>
    <property type="match status" value="2"/>
</dbReference>